<dbReference type="Proteomes" id="UP001345219">
    <property type="component" value="Chromosome 1"/>
</dbReference>
<gene>
    <name evidence="1" type="ORF">SAY87_000260</name>
</gene>
<proteinExistence type="predicted"/>
<dbReference type="PANTHER" id="PTHR47513:SF1">
    <property type="entry name" value="OS07G0283200 PROTEIN"/>
    <property type="match status" value="1"/>
</dbReference>
<sequence length="207" mass="23510">MGYTGPRWADRIGPNMSVVSRAKGTKLRANLSRPVGASEVFPLLALPSQVLYLRSRALGIGERGLHAVGIAFNEESLSPCRHTPFQIIHILGSFLRIWSIYLMYNYLTQPRASMVLVPASLILLLLRKPWKGRPLSVTQVKRKPPFLHDRLLLTQSLFYDLLVTFYNQLCYKCFILRFVGKGTESMRTTLVSLDNLLISGRGYVRWS</sequence>
<dbReference type="AlphaFoldDB" id="A0AAN7GRE2"/>
<evidence type="ECO:0000313" key="2">
    <source>
        <dbReference type="Proteomes" id="UP001345219"/>
    </source>
</evidence>
<comment type="caution">
    <text evidence="1">The sequence shown here is derived from an EMBL/GenBank/DDBJ whole genome shotgun (WGS) entry which is preliminary data.</text>
</comment>
<accession>A0AAN7GRE2</accession>
<reference evidence="1 2" key="1">
    <citation type="journal article" date="2023" name="Hortic Res">
        <title>Pangenome of water caltrop reveals structural variations and asymmetric subgenome divergence after allopolyploidization.</title>
        <authorList>
            <person name="Zhang X."/>
            <person name="Chen Y."/>
            <person name="Wang L."/>
            <person name="Yuan Y."/>
            <person name="Fang M."/>
            <person name="Shi L."/>
            <person name="Lu R."/>
            <person name="Comes H.P."/>
            <person name="Ma Y."/>
            <person name="Chen Y."/>
            <person name="Huang G."/>
            <person name="Zhou Y."/>
            <person name="Zheng Z."/>
            <person name="Qiu Y."/>
        </authorList>
    </citation>
    <scope>NUCLEOTIDE SEQUENCE [LARGE SCALE GENOMIC DNA]</scope>
    <source>
        <tissue evidence="1">Roots</tissue>
    </source>
</reference>
<dbReference type="EMBL" id="JAXIOK010000023">
    <property type="protein sequence ID" value="KAK4742259.1"/>
    <property type="molecule type" value="Genomic_DNA"/>
</dbReference>
<protein>
    <submittedName>
        <fullName evidence="1">Uncharacterized protein</fullName>
    </submittedName>
</protein>
<keyword evidence="2" id="KW-1185">Reference proteome</keyword>
<evidence type="ECO:0000313" key="1">
    <source>
        <dbReference type="EMBL" id="KAK4742259.1"/>
    </source>
</evidence>
<dbReference type="PANTHER" id="PTHR47513">
    <property type="entry name" value="ZINC TRANSPORTER"/>
    <property type="match status" value="1"/>
</dbReference>
<organism evidence="1 2">
    <name type="scientific">Trapa incisa</name>
    <dbReference type="NCBI Taxonomy" id="236973"/>
    <lineage>
        <taxon>Eukaryota</taxon>
        <taxon>Viridiplantae</taxon>
        <taxon>Streptophyta</taxon>
        <taxon>Embryophyta</taxon>
        <taxon>Tracheophyta</taxon>
        <taxon>Spermatophyta</taxon>
        <taxon>Magnoliopsida</taxon>
        <taxon>eudicotyledons</taxon>
        <taxon>Gunneridae</taxon>
        <taxon>Pentapetalae</taxon>
        <taxon>rosids</taxon>
        <taxon>malvids</taxon>
        <taxon>Myrtales</taxon>
        <taxon>Lythraceae</taxon>
        <taxon>Trapa</taxon>
    </lineage>
</organism>
<name>A0AAN7GRE2_9MYRT</name>